<accession>A0A510WBX0</accession>
<dbReference type="RefSeq" id="WP_071868473.1">
    <property type="nucleotide sequence ID" value="NZ_BJUG01000004.1"/>
</dbReference>
<proteinExistence type="predicted"/>
<gene>
    <name evidence="1" type="ORF">ETH01_09660</name>
</gene>
<name>A0A510WBX0_ENTTH</name>
<evidence type="ECO:0000313" key="1">
    <source>
        <dbReference type="EMBL" id="GEK36679.1"/>
    </source>
</evidence>
<dbReference type="OrthoDB" id="9125539at2"/>
<comment type="caution">
    <text evidence="1">The sequence shown here is derived from an EMBL/GenBank/DDBJ whole genome shotgun (WGS) entry which is preliminary data.</text>
</comment>
<protein>
    <submittedName>
        <fullName evidence="1">Uncharacterized protein</fullName>
    </submittedName>
</protein>
<organism evidence="1 2">
    <name type="scientific">Enterococcus thailandicus</name>
    <dbReference type="NCBI Taxonomy" id="417368"/>
    <lineage>
        <taxon>Bacteria</taxon>
        <taxon>Bacillati</taxon>
        <taxon>Bacillota</taxon>
        <taxon>Bacilli</taxon>
        <taxon>Lactobacillales</taxon>
        <taxon>Enterococcaceae</taxon>
        <taxon>Enterococcus</taxon>
    </lineage>
</organism>
<dbReference type="AlphaFoldDB" id="A0A510WBX0"/>
<evidence type="ECO:0000313" key="2">
    <source>
        <dbReference type="Proteomes" id="UP000321361"/>
    </source>
</evidence>
<dbReference type="Proteomes" id="UP000321361">
    <property type="component" value="Unassembled WGS sequence"/>
</dbReference>
<dbReference type="EMBL" id="BJUG01000004">
    <property type="protein sequence ID" value="GEK36679.1"/>
    <property type="molecule type" value="Genomic_DNA"/>
</dbReference>
<sequence>MLSEQTLDNNVEQGIGSYVDYLNNIRLSDLLNSLDALLSNETDKLSDLASRSANALSNLDLAKLEIENLITINRGGKTGVHGFIAEFAETGIRNARAVFEGMQKSVVLLNNNGPADILLQGKEVQMKFYANILEEIKQASHYDEMSMMFPKDHVEVIEKIMSGAKIVDYQGSTLSISKINNIRKSIEDESTLRGVPYDEWLKPSLLRYQDVQKRTIDQTFCGEVNDINKQTAQQQTAIKKEADHDKLVAYQKAQPTFSEASKVARIGSVVQGGLNLGVFIYKKHRDGKEVWNFDSDDWKQCGASAAKGAAKGGISGYTIYGLTNVCHLAAPSAGAITSGIFGLSSTIVKYRRGDIDTDGFIDLVILNAIDATGAAIGAAIGQMIIPIPVVGALVGSIVSTTALSLGKVVLNKHEIEVINSYQEKINEYVTKLDIEYQIKLDELMNEYLKLGELQKYSFDFAINVQLRFASSVNMARLSGVTEEDILKNESEIDDYFIR</sequence>
<reference evidence="1 2" key="1">
    <citation type="submission" date="2019-07" db="EMBL/GenBank/DDBJ databases">
        <title>Whole genome shotgun sequence of Enterococcus thailandicus NBRC 101867.</title>
        <authorList>
            <person name="Hosoyama A."/>
            <person name="Uohara A."/>
            <person name="Ohji S."/>
            <person name="Ichikawa N."/>
        </authorList>
    </citation>
    <scope>NUCLEOTIDE SEQUENCE [LARGE SCALE GENOMIC DNA]</scope>
    <source>
        <strain evidence="1 2">NBRC 101867</strain>
    </source>
</reference>